<feature type="transmembrane region" description="Helical" evidence="2">
    <location>
        <begin position="6"/>
        <end position="24"/>
    </location>
</feature>
<evidence type="ECO:0000256" key="1">
    <source>
        <dbReference type="SAM" id="MobiDB-lite"/>
    </source>
</evidence>
<comment type="caution">
    <text evidence="4">The sequence shown here is derived from an EMBL/GenBank/DDBJ whole genome shotgun (WGS) entry which is preliminary data.</text>
</comment>
<feature type="transmembrane region" description="Helical" evidence="2">
    <location>
        <begin position="216"/>
        <end position="237"/>
    </location>
</feature>
<feature type="region of interest" description="Disordered" evidence="1">
    <location>
        <begin position="338"/>
        <end position="357"/>
    </location>
</feature>
<reference evidence="5" key="1">
    <citation type="journal article" date="2019" name="Int. J. Syst. Evol. Microbiol.">
        <title>The Global Catalogue of Microorganisms (GCM) 10K type strain sequencing project: providing services to taxonomists for standard genome sequencing and annotation.</title>
        <authorList>
            <consortium name="The Broad Institute Genomics Platform"/>
            <consortium name="The Broad Institute Genome Sequencing Center for Infectious Disease"/>
            <person name="Wu L."/>
            <person name="Ma J."/>
        </authorList>
    </citation>
    <scope>NUCLEOTIDE SEQUENCE [LARGE SCALE GENOMIC DNA]</scope>
    <source>
        <strain evidence="5">JCM 17441</strain>
    </source>
</reference>
<evidence type="ECO:0000259" key="3">
    <source>
        <dbReference type="Pfam" id="PF20182"/>
    </source>
</evidence>
<evidence type="ECO:0000256" key="2">
    <source>
        <dbReference type="SAM" id="Phobius"/>
    </source>
</evidence>
<sequence length="357" mass="37874">MAFADTLEFLVLAAFWAFTIWRFATPQTPRGRAVRLVALLVTLSFTVNRREISFATDRLLQVADVSVPLKNLATVAASAAMVHLTGLLPGPAADRPRLRRLAYALLAAAGSAMVVLFVLVPRDPARGDFVAERAGTPLVTAYSVLTQFGLFVGLACCLVLFHPAAGRAGRGSLRLGLRLLTAGAVVGLLFMANRVAFQVSNALGSDALNGQAAESASRSLLAAMLLLFAAGAALPALGGLRRWAGRYAALQRLRPLWASLVSSVPHVVLGDPPGRLTDVLALRSVDLRLYRRIIEIRDAQWELGLVAHAPSTEATLDEQARALLREGSVVATPVDNLDAEHLGHNDPPGGPPALNLS</sequence>
<dbReference type="EMBL" id="BAABAT010000015">
    <property type="protein sequence ID" value="GAA4253196.1"/>
    <property type="molecule type" value="Genomic_DNA"/>
</dbReference>
<feature type="transmembrane region" description="Helical" evidence="2">
    <location>
        <begin position="175"/>
        <end position="196"/>
    </location>
</feature>
<proteinExistence type="predicted"/>
<accession>A0ABP8DD89</accession>
<dbReference type="InterPro" id="IPR046675">
    <property type="entry name" value="DUF6545"/>
</dbReference>
<protein>
    <recommendedName>
        <fullName evidence="3">DUF6545 domain-containing protein</fullName>
    </recommendedName>
</protein>
<keyword evidence="2" id="KW-1133">Transmembrane helix</keyword>
<evidence type="ECO:0000313" key="5">
    <source>
        <dbReference type="Proteomes" id="UP001500620"/>
    </source>
</evidence>
<organism evidence="4 5">
    <name type="scientific">Dactylosporangium darangshiense</name>
    <dbReference type="NCBI Taxonomy" id="579108"/>
    <lineage>
        <taxon>Bacteria</taxon>
        <taxon>Bacillati</taxon>
        <taxon>Actinomycetota</taxon>
        <taxon>Actinomycetes</taxon>
        <taxon>Micromonosporales</taxon>
        <taxon>Micromonosporaceae</taxon>
        <taxon>Dactylosporangium</taxon>
    </lineage>
</organism>
<keyword evidence="5" id="KW-1185">Reference proteome</keyword>
<feature type="transmembrane region" description="Helical" evidence="2">
    <location>
        <begin position="101"/>
        <end position="120"/>
    </location>
</feature>
<keyword evidence="2" id="KW-0472">Membrane</keyword>
<name>A0ABP8DD89_9ACTN</name>
<dbReference type="Proteomes" id="UP001500620">
    <property type="component" value="Unassembled WGS sequence"/>
</dbReference>
<evidence type="ECO:0000313" key="4">
    <source>
        <dbReference type="EMBL" id="GAA4253196.1"/>
    </source>
</evidence>
<feature type="transmembrane region" description="Helical" evidence="2">
    <location>
        <begin position="140"/>
        <end position="163"/>
    </location>
</feature>
<gene>
    <name evidence="4" type="ORF">GCM10022255_053100</name>
</gene>
<dbReference type="Pfam" id="PF20182">
    <property type="entry name" value="DUF6545"/>
    <property type="match status" value="1"/>
</dbReference>
<feature type="domain" description="DUF6545" evidence="3">
    <location>
        <begin position="242"/>
        <end position="323"/>
    </location>
</feature>
<keyword evidence="2" id="KW-0812">Transmembrane</keyword>
<dbReference type="RefSeq" id="WP_345130257.1">
    <property type="nucleotide sequence ID" value="NZ_BAABAT010000015.1"/>
</dbReference>
<dbReference type="InterPro" id="IPR050039">
    <property type="entry name" value="MAB_1171c-like"/>
</dbReference>
<dbReference type="NCBIfam" id="NF042915">
    <property type="entry name" value="MAB_1171c_fam"/>
    <property type="match status" value="1"/>
</dbReference>